<dbReference type="GO" id="GO:0008270">
    <property type="term" value="F:zinc ion binding"/>
    <property type="evidence" value="ECO:0007669"/>
    <property type="project" value="UniProtKB-KW"/>
</dbReference>
<name>A0A7U2FBQ3_PHANO</name>
<keyword evidence="2 6" id="KW-0863">Zinc-finger</keyword>
<feature type="compositionally biased region" description="Basic and acidic residues" evidence="7">
    <location>
        <begin position="563"/>
        <end position="581"/>
    </location>
</feature>
<dbReference type="InterPro" id="IPR019786">
    <property type="entry name" value="Zinc_finger_PHD-type_CS"/>
</dbReference>
<keyword evidence="11" id="KW-1185">Reference proteome</keyword>
<feature type="compositionally biased region" description="Polar residues" evidence="7">
    <location>
        <begin position="630"/>
        <end position="647"/>
    </location>
</feature>
<keyword evidence="3" id="KW-0862">Zinc</keyword>
<evidence type="ECO:0000256" key="6">
    <source>
        <dbReference type="PROSITE-ProRule" id="PRU00146"/>
    </source>
</evidence>
<gene>
    <name evidence="10" type="ORF">JI435_052910</name>
</gene>
<accession>A0A7U2FBQ3</accession>
<evidence type="ECO:0000256" key="3">
    <source>
        <dbReference type="ARBA" id="ARBA00022833"/>
    </source>
</evidence>
<dbReference type="GO" id="GO:0003700">
    <property type="term" value="F:DNA-binding transcription factor activity"/>
    <property type="evidence" value="ECO:0007669"/>
    <property type="project" value="InterPro"/>
</dbReference>
<dbReference type="Gene3D" id="3.30.40.10">
    <property type="entry name" value="Zinc/RING finger domain, C3HC4 (zinc finger)"/>
    <property type="match status" value="1"/>
</dbReference>
<feature type="compositionally biased region" description="Basic residues" evidence="7">
    <location>
        <begin position="780"/>
        <end position="791"/>
    </location>
</feature>
<dbReference type="SMART" id="SM00249">
    <property type="entry name" value="PHD"/>
    <property type="match status" value="1"/>
</dbReference>
<evidence type="ECO:0000256" key="4">
    <source>
        <dbReference type="ARBA" id="ARBA00023125"/>
    </source>
</evidence>
<dbReference type="CDD" id="cd15489">
    <property type="entry name" value="PHD_SF"/>
    <property type="match status" value="1"/>
</dbReference>
<feature type="region of interest" description="Disordered" evidence="7">
    <location>
        <begin position="71"/>
        <end position="98"/>
    </location>
</feature>
<protein>
    <recommendedName>
        <fullName evidence="12">Fork-head domain-containing protein</fullName>
    </recommendedName>
</protein>
<proteinExistence type="predicted"/>
<reference evidence="11" key="1">
    <citation type="journal article" date="2021" name="BMC Genomics">
        <title>Chromosome-level genome assembly and manually-curated proteome of model necrotroph Parastagonospora nodorum Sn15 reveals a genome-wide trove of candidate effector homologs, and redundancy of virulence-related functions within an accessory chromosome.</title>
        <authorList>
            <person name="Bertazzoni S."/>
            <person name="Jones D.A.B."/>
            <person name="Phan H.T."/>
            <person name="Tan K.-C."/>
            <person name="Hane J.K."/>
        </authorList>
    </citation>
    <scope>NUCLEOTIDE SEQUENCE [LARGE SCALE GENOMIC DNA]</scope>
    <source>
        <strain evidence="11">SN15 / ATCC MYA-4574 / FGSC 10173)</strain>
    </source>
</reference>
<dbReference type="InterPro" id="IPR036388">
    <property type="entry name" value="WH-like_DNA-bd_sf"/>
</dbReference>
<dbReference type="EMBL" id="CP069035">
    <property type="protein sequence ID" value="QRD02318.1"/>
    <property type="molecule type" value="Genomic_DNA"/>
</dbReference>
<evidence type="ECO:0000256" key="7">
    <source>
        <dbReference type="SAM" id="MobiDB-lite"/>
    </source>
</evidence>
<evidence type="ECO:0000256" key="2">
    <source>
        <dbReference type="ARBA" id="ARBA00022771"/>
    </source>
</evidence>
<comment type="subcellular location">
    <subcellularLocation>
        <location evidence="5">Nucleus</location>
    </subcellularLocation>
</comment>
<dbReference type="InterPro" id="IPR019787">
    <property type="entry name" value="Znf_PHD-finger"/>
</dbReference>
<dbReference type="PROSITE" id="PS50016">
    <property type="entry name" value="ZF_PHD_2"/>
    <property type="match status" value="1"/>
</dbReference>
<evidence type="ECO:0000313" key="10">
    <source>
        <dbReference type="EMBL" id="QRD02318.1"/>
    </source>
</evidence>
<feature type="region of interest" description="Disordered" evidence="7">
    <location>
        <begin position="417"/>
        <end position="443"/>
    </location>
</feature>
<dbReference type="VEuPathDB" id="FungiDB:JI435_052910"/>
<dbReference type="AlphaFoldDB" id="A0A7U2FBQ3"/>
<dbReference type="SUPFAM" id="SSF46785">
    <property type="entry name" value="Winged helix' DNA-binding domain"/>
    <property type="match status" value="1"/>
</dbReference>
<dbReference type="InterPro" id="IPR001766">
    <property type="entry name" value="Fork_head_dom"/>
</dbReference>
<sequence>MADATRAVNLQSCASDRPTGDKLPARVDISPPPLRRQRSGPERTIADSPRTSALPAHLALHQKDVPHRYSEFAPFSKPANNEPNGPPHNPERSRCSLQSSGWGRLLPCRLSDQEHRTEIANTPGPQNRTLCRVCLKSAKVTYDPLVYCNGCQRCYHDSCCKPSPAEGADMLSWRCFKCLGIETKDASRLRRSLLEPIGGSTPVDSKAATKGWLSALQENIVPQPELSKPQKARAHIDELAALVKPPVHTQNGASISLDGCAEDQDNADESVCLRTPAKNFFETKALDSVDFGALEEEIIDQELLEEAVLPSNTPNEASMCQLFNVEDIEVIEVPNTPTQRSSQLYTPEPMPILHSGADSEATSPDDSSLLIEPKSHAKVASTTAFCSICQTQRVLAKKGSTEVLCQTCHERSIINKSEKTEIPDTPEASTSNQTYERSKRPVPVEVAPTSDKAADQGPLHWFQTSLVAGTPKTKQKKVCEIAHLNTSCPLNLAADSIKFSSSKHVVSPCHDTDAPPQMLTRKLNSKLSVTTNHKVAEILHRADVSSRQTPKKQQLSGSVQRQEISKPRSFGDSHSRTKHGSDQSISSVFSATKDNSSSTPVPADQDSDQDSDQDRSSALNSEPETKTRSTKNSTSPQVGTTSPNGDDTSIADRPAIHNGMKVRKRYTSRQLARIALVAANGHYMTTSQIVLWLVSTFPHLRVGEGNWEVNVRSALSWFEEFQGRNIKNPGTHGNKKHYGFSNATFRAQFEAEYSEFLDSPEPRQMPVPLEPVPSGDGKPRSKRPLAAKRAAKTTPSLLKPMVDHRSGPNMVDSCEQPSSIAKQAANDPSFNPFKRSVPRQAFKLPDIGNDTGLESFMIVAISPASQPTIDTMAQEEKARKIEEIKARPSRKTYFGSGQRLAHKRRYNLVDIHEERDGAWQAPARTAVKGLREADHDMDIDDDGTSRTLREVFNLPYNMIPVNDGQTELAFKDGEKGKRSRTMFRVGKMFGGELTVRTS</sequence>
<feature type="compositionally biased region" description="Polar residues" evidence="7">
    <location>
        <begin position="545"/>
        <end position="562"/>
    </location>
</feature>
<evidence type="ECO:0000256" key="5">
    <source>
        <dbReference type="PROSITE-ProRule" id="PRU00089"/>
    </source>
</evidence>
<dbReference type="OrthoDB" id="5431456at2759"/>
<dbReference type="SUPFAM" id="SSF57903">
    <property type="entry name" value="FYVE/PHD zinc finger"/>
    <property type="match status" value="1"/>
</dbReference>
<feature type="domain" description="Fork-head" evidence="9">
    <location>
        <begin position="663"/>
        <end position="721"/>
    </location>
</feature>
<dbReference type="PROSITE" id="PS50039">
    <property type="entry name" value="FORK_HEAD_3"/>
    <property type="match status" value="1"/>
</dbReference>
<dbReference type="InterPro" id="IPR001965">
    <property type="entry name" value="Znf_PHD"/>
</dbReference>
<keyword evidence="1" id="KW-0479">Metal-binding</keyword>
<evidence type="ECO:0000313" key="11">
    <source>
        <dbReference type="Proteomes" id="UP000663193"/>
    </source>
</evidence>
<evidence type="ECO:0000259" key="9">
    <source>
        <dbReference type="PROSITE" id="PS50039"/>
    </source>
</evidence>
<feature type="compositionally biased region" description="Polar residues" evidence="7">
    <location>
        <begin position="582"/>
        <end position="600"/>
    </location>
</feature>
<keyword evidence="5" id="KW-0539">Nucleus</keyword>
<feature type="region of interest" description="Disordered" evidence="7">
    <location>
        <begin position="540"/>
        <end position="659"/>
    </location>
</feature>
<dbReference type="InterPro" id="IPR011011">
    <property type="entry name" value="Znf_FYVE_PHD"/>
</dbReference>
<feature type="region of interest" description="Disordered" evidence="7">
    <location>
        <begin position="759"/>
        <end position="792"/>
    </location>
</feature>
<keyword evidence="4 5" id="KW-0238">DNA-binding</keyword>
<dbReference type="Proteomes" id="UP000663193">
    <property type="component" value="Chromosome 13"/>
</dbReference>
<evidence type="ECO:0000259" key="8">
    <source>
        <dbReference type="PROSITE" id="PS50016"/>
    </source>
</evidence>
<dbReference type="PROSITE" id="PS01359">
    <property type="entry name" value="ZF_PHD_1"/>
    <property type="match status" value="1"/>
</dbReference>
<organism evidence="10 11">
    <name type="scientific">Phaeosphaeria nodorum (strain SN15 / ATCC MYA-4574 / FGSC 10173)</name>
    <name type="common">Glume blotch fungus</name>
    <name type="synonym">Parastagonospora nodorum</name>
    <dbReference type="NCBI Taxonomy" id="321614"/>
    <lineage>
        <taxon>Eukaryota</taxon>
        <taxon>Fungi</taxon>
        <taxon>Dikarya</taxon>
        <taxon>Ascomycota</taxon>
        <taxon>Pezizomycotina</taxon>
        <taxon>Dothideomycetes</taxon>
        <taxon>Pleosporomycetidae</taxon>
        <taxon>Pleosporales</taxon>
        <taxon>Pleosporineae</taxon>
        <taxon>Phaeosphaeriaceae</taxon>
        <taxon>Parastagonospora</taxon>
    </lineage>
</organism>
<feature type="domain" description="PHD-type" evidence="8">
    <location>
        <begin position="128"/>
        <end position="181"/>
    </location>
</feature>
<evidence type="ECO:0000256" key="1">
    <source>
        <dbReference type="ARBA" id="ARBA00022723"/>
    </source>
</evidence>
<feature type="region of interest" description="Disordered" evidence="7">
    <location>
        <begin position="1"/>
        <end position="52"/>
    </location>
</feature>
<dbReference type="InterPro" id="IPR013083">
    <property type="entry name" value="Znf_RING/FYVE/PHD"/>
</dbReference>
<dbReference type="GO" id="GO:0005634">
    <property type="term" value="C:nucleus"/>
    <property type="evidence" value="ECO:0007669"/>
    <property type="project" value="UniProtKB-SubCell"/>
</dbReference>
<dbReference type="GO" id="GO:0043565">
    <property type="term" value="F:sequence-specific DNA binding"/>
    <property type="evidence" value="ECO:0007669"/>
    <property type="project" value="InterPro"/>
</dbReference>
<dbReference type="InterPro" id="IPR036390">
    <property type="entry name" value="WH_DNA-bd_sf"/>
</dbReference>
<evidence type="ECO:0008006" key="12">
    <source>
        <dbReference type="Google" id="ProtNLM"/>
    </source>
</evidence>
<feature type="DNA-binding region" description="Fork-head" evidence="5">
    <location>
        <begin position="663"/>
        <end position="721"/>
    </location>
</feature>
<dbReference type="Gene3D" id="1.10.10.10">
    <property type="entry name" value="Winged helix-like DNA-binding domain superfamily/Winged helix DNA-binding domain"/>
    <property type="match status" value="1"/>
</dbReference>